<gene>
    <name evidence="2" type="ORF">UFOPK4366_00652</name>
</gene>
<evidence type="ECO:0000256" key="1">
    <source>
        <dbReference type="SAM" id="MobiDB-lite"/>
    </source>
</evidence>
<protein>
    <submittedName>
        <fullName evidence="2">Unannotated protein</fullName>
    </submittedName>
</protein>
<dbReference type="AlphaFoldDB" id="A0A6J7UF26"/>
<sequence length="534" mass="56575">MTPPPGIGHTGYLVNNTRSLVRMDSFLVTFRVADGKIAGMKPCDSLANCPKTFDAQVADLNLRFCNKNNEVDCISGLSTTNTKTGQVSTEFKTRLSETQDFTARVIGDQSQGLPEGGNPQVVSIPSAPHAGGDLYLIKSDYFASRRSSSEPFKLTLLTNGIYPVTIERGKFQPGGPNLDPKAYVGQNAGGGSAPPPPYLSAFLTDPRCLMATETVCIVPQAFPENIAFGLKLKLSQGFNGWLYGRLANPSVSITSAAGNSKTVEVSISAEPVKVPVPFGWVKNSELPADLLSKYQSDRGGGLYAGQDRSAPLDQISILKGHSNNYSDEGIAELISWMPKLGDKAAVMPSQWSFQTLDLKSNTAAVLSRCTESVKSLAGLIFTNASVFSAGAPTFDSATGSLDYKVASPHFKPDGIQTNTGSYDLVLNSEVARCIYGFTKAPVSANISIENSSGENKIATTSVTEKDGFLRLAAYGFGFSSPKIKIKLTQDKAAGAATAPKTTAAIKKITCKSGSKTRSVSGAAPKCPTGWTLKK</sequence>
<accession>A0A6J7UF26</accession>
<dbReference type="EMBL" id="CAFBQS010000111">
    <property type="protein sequence ID" value="CAB5064320.1"/>
    <property type="molecule type" value="Genomic_DNA"/>
</dbReference>
<organism evidence="2">
    <name type="scientific">freshwater metagenome</name>
    <dbReference type="NCBI Taxonomy" id="449393"/>
    <lineage>
        <taxon>unclassified sequences</taxon>
        <taxon>metagenomes</taxon>
        <taxon>ecological metagenomes</taxon>
    </lineage>
</organism>
<name>A0A6J7UF26_9ZZZZ</name>
<proteinExistence type="predicted"/>
<reference evidence="2" key="1">
    <citation type="submission" date="2020-05" db="EMBL/GenBank/DDBJ databases">
        <authorList>
            <person name="Chiriac C."/>
            <person name="Salcher M."/>
            <person name="Ghai R."/>
            <person name="Kavagutti S V."/>
        </authorList>
    </citation>
    <scope>NUCLEOTIDE SEQUENCE</scope>
</reference>
<evidence type="ECO:0000313" key="2">
    <source>
        <dbReference type="EMBL" id="CAB5064320.1"/>
    </source>
</evidence>
<feature type="region of interest" description="Disordered" evidence="1">
    <location>
        <begin position="515"/>
        <end position="534"/>
    </location>
</feature>